<evidence type="ECO:0000313" key="4">
    <source>
        <dbReference type="Proteomes" id="UP001153069"/>
    </source>
</evidence>
<dbReference type="AlphaFoldDB" id="A0A9N8DDQ8"/>
<feature type="transmembrane region" description="Helical" evidence="2">
    <location>
        <begin position="75"/>
        <end position="93"/>
    </location>
</feature>
<sequence length="112" mass="12561">MTSSKINPWSVGKVASAGNRTGTDFHDERLRDSLTMPRLFCRIVELELAPHGSACGRTSANRRLLRYRRSNRKRFLILPSFASASAIGFAASYRTAQPQAPPVLQNRLRFRG</sequence>
<keyword evidence="2" id="KW-1133">Transmembrane helix</keyword>
<keyword evidence="2" id="KW-0472">Membrane</keyword>
<gene>
    <name evidence="3" type="ORF">SEMRO_76_G041462.1</name>
</gene>
<organism evidence="3 4">
    <name type="scientific">Seminavis robusta</name>
    <dbReference type="NCBI Taxonomy" id="568900"/>
    <lineage>
        <taxon>Eukaryota</taxon>
        <taxon>Sar</taxon>
        <taxon>Stramenopiles</taxon>
        <taxon>Ochrophyta</taxon>
        <taxon>Bacillariophyta</taxon>
        <taxon>Bacillariophyceae</taxon>
        <taxon>Bacillariophycidae</taxon>
        <taxon>Naviculales</taxon>
        <taxon>Naviculaceae</taxon>
        <taxon>Seminavis</taxon>
    </lineage>
</organism>
<feature type="region of interest" description="Disordered" evidence="1">
    <location>
        <begin position="1"/>
        <end position="28"/>
    </location>
</feature>
<proteinExistence type="predicted"/>
<evidence type="ECO:0000256" key="1">
    <source>
        <dbReference type="SAM" id="MobiDB-lite"/>
    </source>
</evidence>
<comment type="caution">
    <text evidence="3">The sequence shown here is derived from an EMBL/GenBank/DDBJ whole genome shotgun (WGS) entry which is preliminary data.</text>
</comment>
<dbReference type="Proteomes" id="UP001153069">
    <property type="component" value="Unassembled WGS sequence"/>
</dbReference>
<name>A0A9N8DDQ8_9STRA</name>
<protein>
    <submittedName>
        <fullName evidence="3">Uncharacterized protein</fullName>
    </submittedName>
</protein>
<accession>A0A9N8DDQ8</accession>
<keyword evidence="4" id="KW-1185">Reference proteome</keyword>
<keyword evidence="2" id="KW-0812">Transmembrane</keyword>
<dbReference type="EMBL" id="CAICTM010000075">
    <property type="protein sequence ID" value="CAB9500106.1"/>
    <property type="molecule type" value="Genomic_DNA"/>
</dbReference>
<reference evidence="3" key="1">
    <citation type="submission" date="2020-06" db="EMBL/GenBank/DDBJ databases">
        <authorList>
            <consortium name="Plant Systems Biology data submission"/>
        </authorList>
    </citation>
    <scope>NUCLEOTIDE SEQUENCE</scope>
    <source>
        <strain evidence="3">D6</strain>
    </source>
</reference>
<evidence type="ECO:0000256" key="2">
    <source>
        <dbReference type="SAM" id="Phobius"/>
    </source>
</evidence>
<evidence type="ECO:0000313" key="3">
    <source>
        <dbReference type="EMBL" id="CAB9500106.1"/>
    </source>
</evidence>